<dbReference type="STRING" id="626887.J057_15530"/>
<dbReference type="PATRIC" id="fig|626887.3.peg.3102"/>
<feature type="transmembrane region" description="Helical" evidence="1">
    <location>
        <begin position="38"/>
        <end position="56"/>
    </location>
</feature>
<feature type="transmembrane region" description="Helical" evidence="1">
    <location>
        <begin position="68"/>
        <end position="87"/>
    </location>
</feature>
<evidence type="ECO:0000256" key="1">
    <source>
        <dbReference type="SAM" id="Phobius"/>
    </source>
</evidence>
<evidence type="ECO:0000256" key="2">
    <source>
        <dbReference type="SAM" id="SignalP"/>
    </source>
</evidence>
<protein>
    <submittedName>
        <fullName evidence="3">Urease accessory protein UreJ</fullName>
    </submittedName>
</protein>
<comment type="caution">
    <text evidence="3">The sequence shown here is derived from an EMBL/GenBank/DDBJ whole genome shotgun (WGS) entry which is preliminary data.</text>
</comment>
<dbReference type="EMBL" id="APLQ01000014">
    <property type="protein sequence ID" value="ENO12822.1"/>
    <property type="molecule type" value="Genomic_DNA"/>
</dbReference>
<dbReference type="InterPro" id="IPR007038">
    <property type="entry name" value="HupE_UreJ"/>
</dbReference>
<reference evidence="3 4" key="1">
    <citation type="journal article" date="2013" name="Genome Announc.">
        <title>Genome Sequence of the Polycyclic Aromatic Hydrocarbon-Degrading Bacterium Strain Marinobacter nanhaiticus D15-8WT.</title>
        <authorList>
            <person name="Cui Z."/>
            <person name="Gao W."/>
            <person name="Li Q."/>
            <person name="Xu G."/>
            <person name="Zheng L."/>
        </authorList>
    </citation>
    <scope>NUCLEOTIDE SEQUENCE [LARGE SCALE GENOMIC DNA]</scope>
    <source>
        <strain evidence="3 4">D15-8W</strain>
    </source>
</reference>
<keyword evidence="1" id="KW-0472">Membrane</keyword>
<keyword evidence="1" id="KW-1133">Transmembrane helix</keyword>
<feature type="transmembrane region" description="Helical" evidence="1">
    <location>
        <begin position="99"/>
        <end position="129"/>
    </location>
</feature>
<feature type="signal peptide" evidence="2">
    <location>
        <begin position="1"/>
        <end position="22"/>
    </location>
</feature>
<dbReference type="OrthoDB" id="9808192at2"/>
<evidence type="ECO:0000313" key="4">
    <source>
        <dbReference type="Proteomes" id="UP000013165"/>
    </source>
</evidence>
<dbReference type="eggNOG" id="COG2370">
    <property type="taxonomic scope" value="Bacteria"/>
</dbReference>
<proteinExistence type="predicted"/>
<dbReference type="AlphaFoldDB" id="N6WP51"/>
<keyword evidence="2" id="KW-0732">Signal</keyword>
<dbReference type="Pfam" id="PF04955">
    <property type="entry name" value="HupE_UreJ"/>
    <property type="match status" value="1"/>
</dbReference>
<organism evidence="3 4">
    <name type="scientific">Marinobacter nanhaiticus D15-8W</name>
    <dbReference type="NCBI Taxonomy" id="626887"/>
    <lineage>
        <taxon>Bacteria</taxon>
        <taxon>Pseudomonadati</taxon>
        <taxon>Pseudomonadota</taxon>
        <taxon>Gammaproteobacteria</taxon>
        <taxon>Pseudomonadales</taxon>
        <taxon>Marinobacteraceae</taxon>
        <taxon>Marinobacter</taxon>
    </lineage>
</organism>
<dbReference type="PIRSF" id="PIRSF016919">
    <property type="entry name" value="HupE_UreJ"/>
    <property type="match status" value="1"/>
</dbReference>
<gene>
    <name evidence="3" type="ORF">J057_15530</name>
</gene>
<sequence length="190" mass="19111">MTRSTKIFLTIGLMLTATTAAAHPGHAEGGFTSGLLHPLMGLDHLLAMAAVGLWSMRQSTFMKRGTPLFVVGGMLLGAGLAWGGLALPGVETGITLSVLLAGVLLATLVKLPLAVGASLVVVFMVFHGFAHGTEMPAGATLAAYMAGFSMATLAITFAGAGLGALLMKTDSRVTRGIGAAIVASGAFLAS</sequence>
<feature type="transmembrane region" description="Helical" evidence="1">
    <location>
        <begin position="141"/>
        <end position="167"/>
    </location>
</feature>
<name>N6WP51_9GAMM</name>
<dbReference type="RefSeq" id="WP_004581052.1">
    <property type="nucleotide sequence ID" value="NZ_AP028878.1"/>
</dbReference>
<evidence type="ECO:0000313" key="3">
    <source>
        <dbReference type="EMBL" id="ENO12822.1"/>
    </source>
</evidence>
<dbReference type="Proteomes" id="UP000013165">
    <property type="component" value="Unassembled WGS sequence"/>
</dbReference>
<keyword evidence="1" id="KW-0812">Transmembrane</keyword>
<keyword evidence="4" id="KW-1185">Reference proteome</keyword>
<dbReference type="HOGENOM" id="CLU_088877_0_1_6"/>
<accession>N6WP51</accession>
<feature type="chain" id="PRO_5004127241" evidence="2">
    <location>
        <begin position="23"/>
        <end position="190"/>
    </location>
</feature>